<keyword evidence="5 6" id="KW-0472">Membrane</keyword>
<gene>
    <name evidence="8" type="ORF">J2S76_003121</name>
</gene>
<dbReference type="PANTHER" id="PTHR43738:SF2">
    <property type="entry name" value="ABC TRANSPORTER PERMEASE"/>
    <property type="match status" value="1"/>
</dbReference>
<dbReference type="InterPro" id="IPR003838">
    <property type="entry name" value="ABC3_permease_C"/>
</dbReference>
<feature type="transmembrane region" description="Helical" evidence="6">
    <location>
        <begin position="319"/>
        <end position="341"/>
    </location>
</feature>
<organism evidence="8 9">
    <name type="scientific">Ancylobacter vacuolatus</name>
    <dbReference type="NCBI Taxonomy" id="223389"/>
    <lineage>
        <taxon>Bacteria</taxon>
        <taxon>Pseudomonadati</taxon>
        <taxon>Pseudomonadota</taxon>
        <taxon>Alphaproteobacteria</taxon>
        <taxon>Hyphomicrobiales</taxon>
        <taxon>Xanthobacteraceae</taxon>
        <taxon>Ancylobacter</taxon>
    </lineage>
</organism>
<evidence type="ECO:0000256" key="1">
    <source>
        <dbReference type="ARBA" id="ARBA00004651"/>
    </source>
</evidence>
<comment type="subcellular location">
    <subcellularLocation>
        <location evidence="1">Cell membrane</location>
        <topology evidence="1">Multi-pass membrane protein</topology>
    </subcellularLocation>
</comment>
<evidence type="ECO:0000313" key="9">
    <source>
        <dbReference type="Proteomes" id="UP001238467"/>
    </source>
</evidence>
<dbReference type="EMBL" id="JAUSUH010000007">
    <property type="protein sequence ID" value="MDQ0348687.1"/>
    <property type="molecule type" value="Genomic_DNA"/>
</dbReference>
<keyword evidence="9" id="KW-1185">Reference proteome</keyword>
<evidence type="ECO:0000256" key="2">
    <source>
        <dbReference type="ARBA" id="ARBA00022475"/>
    </source>
</evidence>
<name>A0ABU0DJT9_9HYPH</name>
<dbReference type="RefSeq" id="WP_307061717.1">
    <property type="nucleotide sequence ID" value="NZ_JAUSUH010000007.1"/>
</dbReference>
<dbReference type="Proteomes" id="UP001238467">
    <property type="component" value="Unassembled WGS sequence"/>
</dbReference>
<feature type="domain" description="ABC3 transporter permease C-terminal" evidence="7">
    <location>
        <begin position="328"/>
        <end position="439"/>
    </location>
</feature>
<evidence type="ECO:0000256" key="3">
    <source>
        <dbReference type="ARBA" id="ARBA00022692"/>
    </source>
</evidence>
<evidence type="ECO:0000259" key="7">
    <source>
        <dbReference type="Pfam" id="PF02687"/>
    </source>
</evidence>
<dbReference type="Pfam" id="PF02687">
    <property type="entry name" value="FtsX"/>
    <property type="match status" value="1"/>
</dbReference>
<accession>A0ABU0DJT9</accession>
<evidence type="ECO:0000256" key="6">
    <source>
        <dbReference type="SAM" id="Phobius"/>
    </source>
</evidence>
<evidence type="ECO:0000256" key="5">
    <source>
        <dbReference type="ARBA" id="ARBA00023136"/>
    </source>
</evidence>
<keyword evidence="3 6" id="KW-0812">Transmembrane</keyword>
<reference evidence="8 9" key="1">
    <citation type="submission" date="2023-07" db="EMBL/GenBank/DDBJ databases">
        <title>Genomic Encyclopedia of Type Strains, Phase IV (KMG-IV): sequencing the most valuable type-strain genomes for metagenomic binning, comparative biology and taxonomic classification.</title>
        <authorList>
            <person name="Goeker M."/>
        </authorList>
    </citation>
    <scope>NUCLEOTIDE SEQUENCE [LARGE SCALE GENOMIC DNA]</scope>
    <source>
        <strain evidence="8 9">DSM 1277</strain>
    </source>
</reference>
<dbReference type="InterPro" id="IPR051125">
    <property type="entry name" value="ABC-4/HrtB_transporter"/>
</dbReference>
<dbReference type="PANTHER" id="PTHR43738">
    <property type="entry name" value="ABC TRANSPORTER, MEMBRANE PROTEIN"/>
    <property type="match status" value="1"/>
</dbReference>
<evidence type="ECO:0000313" key="8">
    <source>
        <dbReference type="EMBL" id="MDQ0348687.1"/>
    </source>
</evidence>
<proteinExistence type="predicted"/>
<sequence>MFRFIAADLVRHRWGALAVAVLIALATALGVVVTLEERALRLGSARAAAAFDLVVGAPGSETQLVLSAVFLQPAPLTLLPGSVLAELLADPRVAYAAPVGFGDFSDDRPVVGTTQPLVDGLGGIAEGHTFMRLGEAVIGAAVPRALGETFHPMHGMAEARGGVHTAITYRIVGRLAPTGTMWDRAILVPIEAVWHTHAPDNYGHEGHRHEQEADAGRHDVAATGTTPADASPDSVQPRTIADAYKRRQESEAAGFDAPIRPSAVADPAAPGVPAIVVKPRTIADAYRLRQAYRTDHTLAVFPGEVLTRLYGTLGDARQILAFVALNAQILVAAAVLLVVLIHVLARRRQIGALRAFGAPRVVVFAMVWLEAVLVVGAGLVTGFLLGYGVALLLARKISVQTGVVLPVGFIAEDGGAFLLLFAACGLAALLPAALAYRQSPAAALRD</sequence>
<keyword evidence="2" id="KW-1003">Cell membrane</keyword>
<feature type="transmembrane region" description="Helical" evidence="6">
    <location>
        <begin position="414"/>
        <end position="436"/>
    </location>
</feature>
<evidence type="ECO:0000256" key="4">
    <source>
        <dbReference type="ARBA" id="ARBA00022989"/>
    </source>
</evidence>
<keyword evidence="4 6" id="KW-1133">Transmembrane helix</keyword>
<protein>
    <submittedName>
        <fullName evidence="8">ABC transport system permease protein</fullName>
    </submittedName>
</protein>
<comment type="caution">
    <text evidence="8">The sequence shown here is derived from an EMBL/GenBank/DDBJ whole genome shotgun (WGS) entry which is preliminary data.</text>
</comment>
<feature type="transmembrane region" description="Helical" evidence="6">
    <location>
        <begin position="361"/>
        <end position="394"/>
    </location>
</feature>